<evidence type="ECO:0000313" key="3">
    <source>
        <dbReference type="Proteomes" id="UP000278081"/>
    </source>
</evidence>
<feature type="transmembrane region" description="Helical" evidence="1">
    <location>
        <begin position="6"/>
        <end position="24"/>
    </location>
</feature>
<evidence type="ECO:0000256" key="1">
    <source>
        <dbReference type="SAM" id="Phobius"/>
    </source>
</evidence>
<dbReference type="Proteomes" id="UP000278081">
    <property type="component" value="Unassembled WGS sequence"/>
</dbReference>
<dbReference type="RefSeq" id="WP_126910406.1">
    <property type="nucleotide sequence ID" value="NZ_ML133765.1"/>
</dbReference>
<name>A0A432NSL4_9HYPH</name>
<evidence type="ECO:0000313" key="2">
    <source>
        <dbReference type="EMBL" id="RUM02657.1"/>
    </source>
</evidence>
<proteinExistence type="predicted"/>
<dbReference type="EMBL" id="RJTJ01000018">
    <property type="protein sequence ID" value="RUM02657.1"/>
    <property type="molecule type" value="Genomic_DNA"/>
</dbReference>
<dbReference type="AlphaFoldDB" id="A0A432NSL4"/>
<feature type="transmembrane region" description="Helical" evidence="1">
    <location>
        <begin position="64"/>
        <end position="88"/>
    </location>
</feature>
<organism evidence="2 3">
    <name type="scientific">Rhizobium chutanense</name>
    <dbReference type="NCBI Taxonomy" id="2035448"/>
    <lineage>
        <taxon>Bacteria</taxon>
        <taxon>Pseudomonadati</taxon>
        <taxon>Pseudomonadota</taxon>
        <taxon>Alphaproteobacteria</taxon>
        <taxon>Hyphomicrobiales</taxon>
        <taxon>Rhizobiaceae</taxon>
        <taxon>Rhizobium/Agrobacterium group</taxon>
        <taxon>Rhizobium</taxon>
    </lineage>
</organism>
<dbReference type="OrthoDB" id="8455877at2"/>
<keyword evidence="1" id="KW-1133">Transmembrane helix</keyword>
<comment type="caution">
    <text evidence="2">The sequence shown here is derived from an EMBL/GenBank/DDBJ whole genome shotgun (WGS) entry which is preliminary data.</text>
</comment>
<protein>
    <submittedName>
        <fullName evidence="2">Uncharacterized protein</fullName>
    </submittedName>
</protein>
<accession>A0A432NSL4</accession>
<gene>
    <name evidence="2" type="ORF">EFR84_19950</name>
</gene>
<feature type="transmembrane region" description="Helical" evidence="1">
    <location>
        <begin position="36"/>
        <end position="58"/>
    </location>
</feature>
<keyword evidence="1" id="KW-0472">Membrane</keyword>
<reference evidence="2 3" key="1">
    <citation type="submission" date="2018-11" db="EMBL/GenBank/DDBJ databases">
        <title>Rhizobium chutanense sp. nov., isolated from root nodules of Phaseolus vulgaris in China.</title>
        <authorList>
            <person name="Huo Y."/>
        </authorList>
    </citation>
    <scope>NUCLEOTIDE SEQUENCE [LARGE SCALE GENOMIC DNA]</scope>
    <source>
        <strain evidence="2 3">C16</strain>
    </source>
</reference>
<keyword evidence="1" id="KW-0812">Transmembrane</keyword>
<sequence>MQVFIGIAYLVIGLVQLGAIAAGIEYGAGIGGILSFIIATFLTYIPLIGSFLGVYGAYHEWHWGLWQSAALFFWYVPVVILMGGLSALTSRR</sequence>